<dbReference type="SMART" id="SM00388">
    <property type="entry name" value="HisKA"/>
    <property type="match status" value="1"/>
</dbReference>
<evidence type="ECO:0000256" key="3">
    <source>
        <dbReference type="ARBA" id="ARBA00022553"/>
    </source>
</evidence>
<dbReference type="Pfam" id="PF02518">
    <property type="entry name" value="HATPase_c"/>
    <property type="match status" value="1"/>
</dbReference>
<dbReference type="CDD" id="cd00075">
    <property type="entry name" value="HATPase"/>
    <property type="match status" value="1"/>
</dbReference>
<comment type="caution">
    <text evidence="8">The sequence shown here is derived from an EMBL/GenBank/DDBJ whole genome shotgun (WGS) entry which is preliminary data.</text>
</comment>
<dbReference type="GO" id="GO:0000155">
    <property type="term" value="F:phosphorelay sensor kinase activity"/>
    <property type="evidence" value="ECO:0007669"/>
    <property type="project" value="InterPro"/>
</dbReference>
<dbReference type="Pfam" id="PF13185">
    <property type="entry name" value="GAF_2"/>
    <property type="match status" value="1"/>
</dbReference>
<dbReference type="SUPFAM" id="SSF55874">
    <property type="entry name" value="ATPase domain of HSP90 chaperone/DNA topoisomerase II/histidine kinase"/>
    <property type="match status" value="1"/>
</dbReference>
<dbReference type="InterPro" id="IPR036097">
    <property type="entry name" value="HisK_dim/P_sf"/>
</dbReference>
<dbReference type="InterPro" id="IPR003661">
    <property type="entry name" value="HisK_dim/P_dom"/>
</dbReference>
<evidence type="ECO:0000256" key="1">
    <source>
        <dbReference type="ARBA" id="ARBA00000085"/>
    </source>
</evidence>
<keyword evidence="6" id="KW-0902">Two-component regulatory system</keyword>
<dbReference type="SUPFAM" id="SSF47384">
    <property type="entry name" value="Homodimeric domain of signal transducing histidine kinase"/>
    <property type="match status" value="1"/>
</dbReference>
<dbReference type="InterPro" id="IPR003018">
    <property type="entry name" value="GAF"/>
</dbReference>
<dbReference type="InterPro" id="IPR004358">
    <property type="entry name" value="Sig_transdc_His_kin-like_C"/>
</dbReference>
<dbReference type="FunFam" id="3.30.565.10:FF:000006">
    <property type="entry name" value="Sensor histidine kinase WalK"/>
    <property type="match status" value="1"/>
</dbReference>
<keyword evidence="5 8" id="KW-0418">Kinase</keyword>
<keyword evidence="3" id="KW-0597">Phosphoprotein</keyword>
<evidence type="ECO:0000256" key="6">
    <source>
        <dbReference type="ARBA" id="ARBA00023012"/>
    </source>
</evidence>
<dbReference type="CDD" id="cd00082">
    <property type="entry name" value="HisKA"/>
    <property type="match status" value="1"/>
</dbReference>
<evidence type="ECO:0000256" key="4">
    <source>
        <dbReference type="ARBA" id="ARBA00022679"/>
    </source>
</evidence>
<dbReference type="Proteomes" id="UP000252355">
    <property type="component" value="Unassembled WGS sequence"/>
</dbReference>
<dbReference type="Gene3D" id="3.30.565.10">
    <property type="entry name" value="Histidine kinase-like ATPase, C-terminal domain"/>
    <property type="match status" value="1"/>
</dbReference>
<reference evidence="8 9" key="1">
    <citation type="submission" date="2018-05" db="EMBL/GenBank/DDBJ databases">
        <title>A metagenomic window into the 2 km-deep terrestrial subsurface aquifer revealed taxonomically and functionally diverse microbial community comprising novel uncultured bacterial lineages.</title>
        <authorList>
            <person name="Kadnikov V.V."/>
            <person name="Mardanov A.V."/>
            <person name="Beletsky A.V."/>
            <person name="Banks D."/>
            <person name="Pimenov N.V."/>
            <person name="Frank Y.A."/>
            <person name="Karnachuk O.V."/>
            <person name="Ravin N.V."/>
        </authorList>
    </citation>
    <scope>NUCLEOTIDE SEQUENCE [LARGE SCALE GENOMIC DNA]</scope>
    <source>
        <strain evidence="8">BY5</strain>
    </source>
</reference>
<dbReference type="InterPro" id="IPR029016">
    <property type="entry name" value="GAF-like_dom_sf"/>
</dbReference>
<keyword evidence="4" id="KW-0808">Transferase</keyword>
<dbReference type="Gene3D" id="1.10.287.130">
    <property type="match status" value="1"/>
</dbReference>
<evidence type="ECO:0000256" key="5">
    <source>
        <dbReference type="ARBA" id="ARBA00022777"/>
    </source>
</evidence>
<dbReference type="Gene3D" id="3.30.450.40">
    <property type="match status" value="1"/>
</dbReference>
<dbReference type="Pfam" id="PF00512">
    <property type="entry name" value="HisKA"/>
    <property type="match status" value="1"/>
</dbReference>
<dbReference type="EMBL" id="QOQW01000007">
    <property type="protein sequence ID" value="RCK80309.1"/>
    <property type="molecule type" value="Genomic_DNA"/>
</dbReference>
<evidence type="ECO:0000313" key="8">
    <source>
        <dbReference type="EMBL" id="RCK80309.1"/>
    </source>
</evidence>
<dbReference type="AlphaFoldDB" id="A0A367ZRF1"/>
<feature type="domain" description="Histidine kinase" evidence="7">
    <location>
        <begin position="247"/>
        <end position="466"/>
    </location>
</feature>
<dbReference type="SMART" id="SM00387">
    <property type="entry name" value="HATPase_c"/>
    <property type="match status" value="1"/>
</dbReference>
<dbReference type="PANTHER" id="PTHR43711:SF1">
    <property type="entry name" value="HISTIDINE KINASE 1"/>
    <property type="match status" value="1"/>
</dbReference>
<evidence type="ECO:0000259" key="7">
    <source>
        <dbReference type="PROSITE" id="PS50109"/>
    </source>
</evidence>
<dbReference type="InterPro" id="IPR036890">
    <property type="entry name" value="HATPase_C_sf"/>
</dbReference>
<dbReference type="PANTHER" id="PTHR43711">
    <property type="entry name" value="TWO-COMPONENT HISTIDINE KINASE"/>
    <property type="match status" value="1"/>
</dbReference>
<evidence type="ECO:0000313" key="9">
    <source>
        <dbReference type="Proteomes" id="UP000252355"/>
    </source>
</evidence>
<dbReference type="EC" id="2.7.13.3" evidence="2"/>
<comment type="catalytic activity">
    <reaction evidence="1">
        <text>ATP + protein L-histidine = ADP + protein N-phospho-L-histidine.</text>
        <dbReference type="EC" id="2.7.13.3"/>
    </reaction>
</comment>
<gene>
    <name evidence="8" type="ORF">OZSIB_3491</name>
</gene>
<organism evidence="8 9">
    <name type="scientific">Candidatus Ozemobacter sibiricus</name>
    <dbReference type="NCBI Taxonomy" id="2268124"/>
    <lineage>
        <taxon>Bacteria</taxon>
        <taxon>Candidatus Ozemobacteria</taxon>
        <taxon>Candidatus Ozemobacterales</taxon>
        <taxon>Candidatus Ozemobacteraceae</taxon>
        <taxon>Candidatus Ozemobacter</taxon>
    </lineage>
</organism>
<dbReference type="InterPro" id="IPR003594">
    <property type="entry name" value="HATPase_dom"/>
</dbReference>
<dbReference type="PROSITE" id="PS50109">
    <property type="entry name" value="HIS_KIN"/>
    <property type="match status" value="1"/>
</dbReference>
<evidence type="ECO:0000256" key="2">
    <source>
        <dbReference type="ARBA" id="ARBA00012438"/>
    </source>
</evidence>
<dbReference type="InterPro" id="IPR005467">
    <property type="entry name" value="His_kinase_dom"/>
</dbReference>
<sequence>MPGTPSGSGPSASTCPHGFRICREAMLHLANGRFDVEVRAEPSCEVCTRLETIRQVGEALRNRAEATADLLRLTARLTANTTLEEVLNNVYEGFRRHIPYDRIGVALLSDDGQEVRSIWARSEAPQIRLGPGYKARLAGSSLQAILETGHLRILNDLPGYLAAHPGSHSTRLIVEEGMQSSLTCPLRAGGRPIGFLFFSSLQPATYRSIHQEVFTQVTDNLSIIVERTLAYQRLVELNNLKNKFLGIAAHDLRNPLALLVSFIELLTDPAVGGDPAQRARLLDRMQATTTRMLTLVNDLLDLSAIESGQIRIEPEPIDVRRLLEETFEHHRLLAARKEIGLVLEAPPTLPSLVADPRRLSQVLDNLLSNAVKFSPRGTTVTLGAQPEHDFLHIWVTDQGRGIPTADLPKLFTEFGRTSVKPTEGEKSTGLGLAIVKKIVERHGGKVAVTSQEGKGSTFSVRLPLAGPSTP</sequence>
<dbReference type="SMART" id="SM00065">
    <property type="entry name" value="GAF"/>
    <property type="match status" value="1"/>
</dbReference>
<accession>A0A367ZRF1</accession>
<proteinExistence type="predicted"/>
<name>A0A367ZRF1_9BACT</name>
<dbReference type="SUPFAM" id="SSF55781">
    <property type="entry name" value="GAF domain-like"/>
    <property type="match status" value="1"/>
</dbReference>
<dbReference type="InterPro" id="IPR050736">
    <property type="entry name" value="Sensor_HK_Regulatory"/>
</dbReference>
<dbReference type="PRINTS" id="PR00344">
    <property type="entry name" value="BCTRLSENSOR"/>
</dbReference>
<protein>
    <recommendedName>
        <fullName evidence="2">histidine kinase</fullName>
        <ecNumber evidence="2">2.7.13.3</ecNumber>
    </recommendedName>
</protein>